<dbReference type="RefSeq" id="WP_154808548.1">
    <property type="nucleotide sequence ID" value="NZ_VIAQ01000006.1"/>
</dbReference>
<reference evidence="1 2" key="1">
    <citation type="submission" date="2019-06" db="EMBL/GenBank/DDBJ databases">
        <title>Draft genome sequence of Methanolobus vulcani B1d.</title>
        <authorList>
            <person name="Creighbaum A.J."/>
            <person name="Ticak T."/>
            <person name="Hariraju D."/>
            <person name="Arivett B.A."/>
            <person name="Ferguson D.J.Jr."/>
        </authorList>
    </citation>
    <scope>NUCLEOTIDE SEQUENCE [LARGE SCALE GENOMIC DNA]</scope>
    <source>
        <strain evidence="1 2">B1d</strain>
    </source>
</reference>
<dbReference type="OrthoDB" id="375841at2157"/>
<dbReference type="AlphaFoldDB" id="A0A7Z8KQW7"/>
<organism evidence="1 2">
    <name type="scientific">Methanolobus vulcani</name>
    <dbReference type="NCBI Taxonomy" id="38026"/>
    <lineage>
        <taxon>Archaea</taxon>
        <taxon>Methanobacteriati</taxon>
        <taxon>Methanobacteriota</taxon>
        <taxon>Stenosarchaea group</taxon>
        <taxon>Methanomicrobia</taxon>
        <taxon>Methanosarcinales</taxon>
        <taxon>Methanosarcinaceae</taxon>
        <taxon>Methanolobus</taxon>
    </lineage>
</organism>
<evidence type="ECO:0000313" key="2">
    <source>
        <dbReference type="Proteomes" id="UP000319335"/>
    </source>
</evidence>
<keyword evidence="2" id="KW-1185">Reference proteome</keyword>
<sequence>MIDKSDQVVMPTPWNQLEAGILFGLKVPLLIFKEKGIEGGVFDHGISDVFIHTMPPTKPNKKKKEELKQVFLKWQSEVSKKYYEY</sequence>
<dbReference type="EMBL" id="VIAQ01000006">
    <property type="protein sequence ID" value="TQD28442.1"/>
    <property type="molecule type" value="Genomic_DNA"/>
</dbReference>
<protein>
    <submittedName>
        <fullName evidence="1">Uncharacterized protein</fullName>
    </submittedName>
</protein>
<dbReference type="Proteomes" id="UP000319335">
    <property type="component" value="Unassembled WGS sequence"/>
</dbReference>
<gene>
    <name evidence="1" type="ORF">FKV42_01940</name>
</gene>
<name>A0A7Z8KQW7_9EURY</name>
<proteinExistence type="predicted"/>
<evidence type="ECO:0000313" key="1">
    <source>
        <dbReference type="EMBL" id="TQD28442.1"/>
    </source>
</evidence>
<comment type="caution">
    <text evidence="1">The sequence shown here is derived from an EMBL/GenBank/DDBJ whole genome shotgun (WGS) entry which is preliminary data.</text>
</comment>
<accession>A0A7Z8KQW7</accession>